<dbReference type="InterPro" id="IPR001752">
    <property type="entry name" value="Kinesin_motor_dom"/>
</dbReference>
<evidence type="ECO:0000259" key="8">
    <source>
        <dbReference type="PROSITE" id="PS50067"/>
    </source>
</evidence>
<name>A0A2S6CCD3_9PEZI</name>
<dbReference type="InterPro" id="IPR036961">
    <property type="entry name" value="Kinesin_motor_dom_sf"/>
</dbReference>
<keyword evidence="4 5" id="KW-0505">Motor protein</keyword>
<dbReference type="EMBL" id="PNEN01000495">
    <property type="protein sequence ID" value="PPJ57380.1"/>
    <property type="molecule type" value="Genomic_DNA"/>
</dbReference>
<organism evidence="9 10">
    <name type="scientific">Cercospora berteroae</name>
    <dbReference type="NCBI Taxonomy" id="357750"/>
    <lineage>
        <taxon>Eukaryota</taxon>
        <taxon>Fungi</taxon>
        <taxon>Dikarya</taxon>
        <taxon>Ascomycota</taxon>
        <taxon>Pezizomycotina</taxon>
        <taxon>Dothideomycetes</taxon>
        <taxon>Dothideomycetidae</taxon>
        <taxon>Mycosphaerellales</taxon>
        <taxon>Mycosphaerellaceae</taxon>
        <taxon>Cercospora</taxon>
    </lineage>
</organism>
<dbReference type="SMART" id="SM00129">
    <property type="entry name" value="KISc"/>
    <property type="match status" value="1"/>
</dbReference>
<dbReference type="PANTHER" id="PTHR24115:SF1008">
    <property type="entry name" value="KINESIN-LIKE PROTEIN SUBITO"/>
    <property type="match status" value="1"/>
</dbReference>
<comment type="similarity">
    <text evidence="5">Belongs to the TRAFAC class myosin-kinesin ATPase superfamily. Kinesin family.</text>
</comment>
<dbReference type="GO" id="GO:0005871">
    <property type="term" value="C:kinesin complex"/>
    <property type="evidence" value="ECO:0007669"/>
    <property type="project" value="TreeGrafter"/>
</dbReference>
<dbReference type="STRING" id="357750.A0A2S6CCD3"/>
<evidence type="ECO:0000313" key="9">
    <source>
        <dbReference type="EMBL" id="PPJ57380.1"/>
    </source>
</evidence>
<dbReference type="PROSITE" id="PS50067">
    <property type="entry name" value="KINESIN_MOTOR_2"/>
    <property type="match status" value="1"/>
</dbReference>
<evidence type="ECO:0000313" key="10">
    <source>
        <dbReference type="Proteomes" id="UP000237631"/>
    </source>
</evidence>
<protein>
    <recommendedName>
        <fullName evidence="8">Kinesin motor domain-containing protein</fullName>
    </recommendedName>
</protein>
<dbReference type="Pfam" id="PF00225">
    <property type="entry name" value="Kinesin"/>
    <property type="match status" value="1"/>
</dbReference>
<evidence type="ECO:0000256" key="2">
    <source>
        <dbReference type="ARBA" id="ARBA00022741"/>
    </source>
</evidence>
<dbReference type="InterPro" id="IPR027640">
    <property type="entry name" value="Kinesin-like_fam"/>
</dbReference>
<dbReference type="Gene3D" id="3.40.850.10">
    <property type="entry name" value="Kinesin motor domain"/>
    <property type="match status" value="2"/>
</dbReference>
<keyword evidence="1" id="KW-0493">Microtubule</keyword>
<evidence type="ECO:0000256" key="3">
    <source>
        <dbReference type="ARBA" id="ARBA00022840"/>
    </source>
</evidence>
<dbReference type="GO" id="GO:0003777">
    <property type="term" value="F:microtubule motor activity"/>
    <property type="evidence" value="ECO:0007669"/>
    <property type="project" value="InterPro"/>
</dbReference>
<dbReference type="GO" id="GO:0005874">
    <property type="term" value="C:microtubule"/>
    <property type="evidence" value="ECO:0007669"/>
    <property type="project" value="UniProtKB-KW"/>
</dbReference>
<feature type="region of interest" description="Disordered" evidence="7">
    <location>
        <begin position="529"/>
        <end position="552"/>
    </location>
</feature>
<dbReference type="SUPFAM" id="SSF52540">
    <property type="entry name" value="P-loop containing nucleoside triphosphate hydrolases"/>
    <property type="match status" value="1"/>
</dbReference>
<keyword evidence="10" id="KW-1185">Reference proteome</keyword>
<evidence type="ECO:0000256" key="4">
    <source>
        <dbReference type="ARBA" id="ARBA00023175"/>
    </source>
</evidence>
<evidence type="ECO:0000256" key="6">
    <source>
        <dbReference type="SAM" id="Coils"/>
    </source>
</evidence>
<dbReference type="InterPro" id="IPR027417">
    <property type="entry name" value="P-loop_NTPase"/>
</dbReference>
<evidence type="ECO:0000256" key="7">
    <source>
        <dbReference type="SAM" id="MobiDB-lite"/>
    </source>
</evidence>
<dbReference type="Proteomes" id="UP000237631">
    <property type="component" value="Unassembled WGS sequence"/>
</dbReference>
<feature type="region of interest" description="Disordered" evidence="7">
    <location>
        <begin position="263"/>
        <end position="288"/>
    </location>
</feature>
<feature type="coiled-coil region" evidence="6">
    <location>
        <begin position="556"/>
        <end position="593"/>
    </location>
</feature>
<feature type="binding site" evidence="5">
    <location>
        <begin position="104"/>
        <end position="111"/>
    </location>
    <ligand>
        <name>ATP</name>
        <dbReference type="ChEBI" id="CHEBI:30616"/>
    </ligand>
</feature>
<dbReference type="PRINTS" id="PR00380">
    <property type="entry name" value="KINESINHEAVY"/>
</dbReference>
<feature type="domain" description="Kinesin motor" evidence="8">
    <location>
        <begin position="9"/>
        <end position="523"/>
    </location>
</feature>
<dbReference type="OrthoDB" id="123929at2759"/>
<dbReference type="GO" id="GO:0005634">
    <property type="term" value="C:nucleus"/>
    <property type="evidence" value="ECO:0007669"/>
    <property type="project" value="TreeGrafter"/>
</dbReference>
<comment type="caution">
    <text evidence="9">The sequence shown here is derived from an EMBL/GenBank/DDBJ whole genome shotgun (WGS) entry which is preliminary data.</text>
</comment>
<dbReference type="GO" id="GO:0005524">
    <property type="term" value="F:ATP binding"/>
    <property type="evidence" value="ECO:0007669"/>
    <property type="project" value="UniProtKB-UniRule"/>
</dbReference>
<dbReference type="GO" id="GO:0007018">
    <property type="term" value="P:microtubule-based movement"/>
    <property type="evidence" value="ECO:0007669"/>
    <property type="project" value="InterPro"/>
</dbReference>
<keyword evidence="6" id="KW-0175">Coiled coil</keyword>
<evidence type="ECO:0000256" key="1">
    <source>
        <dbReference type="ARBA" id="ARBA00022701"/>
    </source>
</evidence>
<keyword evidence="2 5" id="KW-0547">Nucleotide-binding</keyword>
<sequence>MENMKPTSLFDVFLRLRPSRHNNERFLDVQESTSEDELPTHITINPPTNDTRRKAVETFEFTGVFEEDAEQRDVFDSTGIIPLIEGVIGERSKLGRDGLLATLGVSGSGKSHTILGDRCQRGLTQLTLDVLYRHLEHYLAETDTSVFAFNSIQTADPAESQIYRAGDFLDSIYDNGNVSRMSRATTPAFVRDSTLPTAIPGAFPTLNEQHRSEDTSTVYDRLYPDISAYQKPTSPLAPSPSKFHLTRFTRSIAKLTQSFHHQESSFMSAPSSKRYAPRVSELPSSPSTEDIEIEIDEDAEYAIVISMYEVHNDKIFDLLAAPTPGKSPAKRRALLFKATEGSPDRKLVAGLRKVVCSNLDDALLVLETGLRERQTTGTGSNATSSRSHGFFCMEVKKRHRGHGVPGPWASSTMTIADLAGSERARQAKTAGATLAEGGAINTSLMYLGQCMQMQVENARSNNQALVPFRQCKLTELLFSDSLAAASMNHRSRQKAVMIVTADPLGDYNATSQILRYSALAKKIENPRVPSTTQSIGLAPGSRSAPGSGRVTPSALTEDLEAALEQITRLREDLEIAQLHLQEETNRRMEAEAAWANSELRIDDIEEQIRDEVFSEMEAKMALEQRRWRAARDEEMDRQDEHVDRKLEIMARGISVYEDEEGDLEDQENIPPQSPNVDGLAQRVGSLALRGTGRKVSGKENPRVGELEEENARLRAQLANVEREKGLRSPSKKMRVLKTRKWEGSGMSFDDAL</sequence>
<proteinExistence type="inferred from homology"/>
<dbReference type="GO" id="GO:0008017">
    <property type="term" value="F:microtubule binding"/>
    <property type="evidence" value="ECO:0007669"/>
    <property type="project" value="InterPro"/>
</dbReference>
<keyword evidence="3 5" id="KW-0067">ATP-binding</keyword>
<evidence type="ECO:0000256" key="5">
    <source>
        <dbReference type="PROSITE-ProRule" id="PRU00283"/>
    </source>
</evidence>
<dbReference type="AlphaFoldDB" id="A0A2S6CCD3"/>
<dbReference type="GO" id="GO:0016887">
    <property type="term" value="F:ATP hydrolysis activity"/>
    <property type="evidence" value="ECO:0007669"/>
    <property type="project" value="TreeGrafter"/>
</dbReference>
<reference evidence="10" key="1">
    <citation type="journal article" date="2017" name="bioRxiv">
        <title>Conservation of a gene cluster reveals novel cercosporin biosynthetic mechanisms and extends production to the genus Colletotrichum.</title>
        <authorList>
            <person name="de Jonge R."/>
            <person name="Ebert M.K."/>
            <person name="Huitt-Roehl C.R."/>
            <person name="Pal P."/>
            <person name="Suttle J.C."/>
            <person name="Spanner R.E."/>
            <person name="Neubauer J.D."/>
            <person name="Jurick W.M.II."/>
            <person name="Stott K.A."/>
            <person name="Secor G.A."/>
            <person name="Thomma B.P.H.J."/>
            <person name="Van de Peer Y."/>
            <person name="Townsend C.A."/>
            <person name="Bolton M.D."/>
        </authorList>
    </citation>
    <scope>NUCLEOTIDE SEQUENCE [LARGE SCALE GENOMIC DNA]</scope>
    <source>
        <strain evidence="10">CBS538.71</strain>
    </source>
</reference>
<accession>A0A2S6CCD3</accession>
<gene>
    <name evidence="9" type="ORF">CBER1_01433</name>
</gene>
<dbReference type="PANTHER" id="PTHR24115">
    <property type="entry name" value="KINESIN-RELATED"/>
    <property type="match status" value="1"/>
</dbReference>